<organism evidence="7 8">
    <name type="scientific">Naegleria fowleri</name>
    <name type="common">Brain eating amoeba</name>
    <dbReference type="NCBI Taxonomy" id="5763"/>
    <lineage>
        <taxon>Eukaryota</taxon>
        <taxon>Discoba</taxon>
        <taxon>Heterolobosea</taxon>
        <taxon>Tetramitia</taxon>
        <taxon>Eutetramitia</taxon>
        <taxon>Vahlkampfiidae</taxon>
        <taxon>Naegleria</taxon>
    </lineage>
</organism>
<dbReference type="VEuPathDB" id="AmoebaDB:FDP41_009257"/>
<feature type="compositionally biased region" description="Polar residues" evidence="6">
    <location>
        <begin position="116"/>
        <end position="126"/>
    </location>
</feature>
<dbReference type="Proteomes" id="UP000444721">
    <property type="component" value="Unassembled WGS sequence"/>
</dbReference>
<evidence type="ECO:0000256" key="3">
    <source>
        <dbReference type="ARBA" id="ARBA00023134"/>
    </source>
</evidence>
<comment type="caution">
    <text evidence="7">The sequence shown here is derived from an EMBL/GenBank/DDBJ whole genome shotgun (WGS) entry which is preliminary data.</text>
</comment>
<evidence type="ECO:0000256" key="1">
    <source>
        <dbReference type="ARBA" id="ARBA00022723"/>
    </source>
</evidence>
<protein>
    <submittedName>
        <fullName evidence="7">Uncharacterized protein</fullName>
    </submittedName>
</protein>
<dbReference type="PRINTS" id="PR00318">
    <property type="entry name" value="GPROTEINA"/>
</dbReference>
<keyword evidence="8" id="KW-1185">Reference proteome</keyword>
<dbReference type="PANTHER" id="PTHR10218">
    <property type="entry name" value="GTP-BINDING PROTEIN ALPHA SUBUNIT"/>
    <property type="match status" value="1"/>
</dbReference>
<dbReference type="Pfam" id="PF00503">
    <property type="entry name" value="G-alpha"/>
    <property type="match status" value="1"/>
</dbReference>
<name>A0A6A5BE45_NAEFO</name>
<dbReference type="RefSeq" id="XP_044557069.1">
    <property type="nucleotide sequence ID" value="XM_044713196.1"/>
</dbReference>
<evidence type="ECO:0000256" key="4">
    <source>
        <dbReference type="ARBA" id="ARBA00023224"/>
    </source>
</evidence>
<feature type="binding site" evidence="5">
    <location>
        <position position="177"/>
    </location>
    <ligand>
        <name>Mg(2+)</name>
        <dbReference type="ChEBI" id="CHEBI:18420"/>
    </ligand>
</feature>
<dbReference type="GO" id="GO:0046872">
    <property type="term" value="F:metal ion binding"/>
    <property type="evidence" value="ECO:0007669"/>
    <property type="project" value="UniProtKB-KW"/>
</dbReference>
<evidence type="ECO:0000256" key="5">
    <source>
        <dbReference type="PIRSR" id="PIRSR601019-2"/>
    </source>
</evidence>
<dbReference type="GO" id="GO:0031683">
    <property type="term" value="F:G-protein beta/gamma-subunit complex binding"/>
    <property type="evidence" value="ECO:0007669"/>
    <property type="project" value="InterPro"/>
</dbReference>
<keyword evidence="3" id="KW-0342">GTP-binding</keyword>
<dbReference type="SUPFAM" id="SSF52540">
    <property type="entry name" value="P-loop containing nucleoside triphosphate hydrolases"/>
    <property type="match status" value="1"/>
</dbReference>
<dbReference type="EMBL" id="VFQX01000068">
    <property type="protein sequence ID" value="KAF0972354.1"/>
    <property type="molecule type" value="Genomic_DNA"/>
</dbReference>
<dbReference type="GO" id="GO:0007188">
    <property type="term" value="P:adenylate cyclase-modulating G protein-coupled receptor signaling pathway"/>
    <property type="evidence" value="ECO:0007669"/>
    <property type="project" value="TreeGrafter"/>
</dbReference>
<evidence type="ECO:0000256" key="2">
    <source>
        <dbReference type="ARBA" id="ARBA00022741"/>
    </source>
</evidence>
<feature type="region of interest" description="Disordered" evidence="6">
    <location>
        <begin position="56"/>
        <end position="157"/>
    </location>
</feature>
<dbReference type="PROSITE" id="PS51882">
    <property type="entry name" value="G_ALPHA"/>
    <property type="match status" value="1"/>
</dbReference>
<dbReference type="VEuPathDB" id="AmoebaDB:NfTy_060990"/>
<evidence type="ECO:0000313" key="8">
    <source>
        <dbReference type="Proteomes" id="UP000444721"/>
    </source>
</evidence>
<keyword evidence="5" id="KW-0460">Magnesium</keyword>
<reference evidence="7 8" key="1">
    <citation type="journal article" date="2019" name="Sci. Rep.">
        <title>Nanopore sequencing improves the draft genome of the human pathogenic amoeba Naegleria fowleri.</title>
        <authorList>
            <person name="Liechti N."/>
            <person name="Schurch N."/>
            <person name="Bruggmann R."/>
            <person name="Wittwer M."/>
        </authorList>
    </citation>
    <scope>NUCLEOTIDE SEQUENCE [LARGE SCALE GENOMIC DNA]</scope>
    <source>
        <strain evidence="7 8">ATCC 30894</strain>
    </source>
</reference>
<dbReference type="FunFam" id="3.40.50.300:FF:000692">
    <property type="entry name" value="Guanine nucleotide-binding protein subunit alpha"/>
    <property type="match status" value="1"/>
</dbReference>
<evidence type="ECO:0000313" key="7">
    <source>
        <dbReference type="EMBL" id="KAF0972354.1"/>
    </source>
</evidence>
<evidence type="ECO:0000256" key="6">
    <source>
        <dbReference type="SAM" id="MobiDB-lite"/>
    </source>
</evidence>
<keyword evidence="1 5" id="KW-0479">Metal-binding</keyword>
<gene>
    <name evidence="7" type="ORF">FDP41_009257</name>
</gene>
<dbReference type="Gene3D" id="1.10.400.10">
    <property type="entry name" value="GI Alpha 1, domain 2-like"/>
    <property type="match status" value="1"/>
</dbReference>
<feature type="binding site" evidence="5">
    <location>
        <position position="340"/>
    </location>
    <ligand>
        <name>Mg(2+)</name>
        <dbReference type="ChEBI" id="CHEBI:18420"/>
    </ligand>
</feature>
<dbReference type="InterPro" id="IPR001019">
    <property type="entry name" value="Gprotein_alpha_su"/>
</dbReference>
<dbReference type="OrthoDB" id="10341051at2759"/>
<dbReference type="InterPro" id="IPR011025">
    <property type="entry name" value="GproteinA_insert"/>
</dbReference>
<dbReference type="GO" id="GO:0005737">
    <property type="term" value="C:cytoplasm"/>
    <property type="evidence" value="ECO:0007669"/>
    <property type="project" value="TreeGrafter"/>
</dbReference>
<dbReference type="VEuPathDB" id="AmoebaDB:NF0048940"/>
<dbReference type="GO" id="GO:0003924">
    <property type="term" value="F:GTPase activity"/>
    <property type="evidence" value="ECO:0007669"/>
    <property type="project" value="InterPro"/>
</dbReference>
<proteinExistence type="predicted"/>
<dbReference type="GO" id="GO:0005834">
    <property type="term" value="C:heterotrimeric G-protein complex"/>
    <property type="evidence" value="ECO:0007669"/>
    <property type="project" value="TreeGrafter"/>
</dbReference>
<dbReference type="Gene3D" id="3.40.50.300">
    <property type="entry name" value="P-loop containing nucleotide triphosphate hydrolases"/>
    <property type="match status" value="1"/>
</dbReference>
<dbReference type="InterPro" id="IPR027417">
    <property type="entry name" value="P-loop_NTPase"/>
</dbReference>
<keyword evidence="4" id="KW-0807">Transducer</keyword>
<dbReference type="PANTHER" id="PTHR10218:SF302">
    <property type="entry name" value="GUANINE NUCLEOTIDE-BINDING PROTEIN ALPHA-5 SUBUNIT"/>
    <property type="match status" value="1"/>
</dbReference>
<sequence length="570" mass="65809">MERLISFFFPATVRNVNERLEIAHFKKEYSRNKRGANERFMQQHHTKEPILTTTTTTTTTGTTIPNQPTEQQPIPIFLDASDITTTTSSRRVTEEQTRTTRTKSPVSPIKTHVRTSRSPSSNQETITMVEENSNHHPSSCRKSENTDQEQQLPSFTKPKAPSLCSLMMCGTLGSGKSTLFRQFRVTLQEGFNSTEVDRMRMYLFSNMLNSFGLGVAKFLNLLSEYKDFGISAIAHTNIPEEYFNNEQVIQQFVEYKQKVGTLHSRHVIHDSNIPYGDIIISMWEDPRVREILNAFAVSDSFSDGLDYYLRSQYDSPKRMLSKTKRYEPILDDIISCRTKTTGITYIDFDFLGTSYRVFDVGGARTERKKYENVYPGLTGAYYTASLIDYRKTCYEDDFSSRFIESTTFFDTLCNGPLKYSPIFLVFTKLDIFKQTFEGETTFSRLCPEYAQYDPSSEHQDFSTFFNDLPSQSKIDSYPIVNPNPSSSSSSLSNQSKFLRYLLDEEIHLTNEELRVLSFIENSHTSKLKFNTKRVFIFYMTALDTNQFKKLVDITTSILYQLFSHTPFPRK</sequence>
<dbReference type="AlphaFoldDB" id="A0A6A5BE45"/>
<dbReference type="GO" id="GO:0001664">
    <property type="term" value="F:G protein-coupled receptor binding"/>
    <property type="evidence" value="ECO:0007669"/>
    <property type="project" value="TreeGrafter"/>
</dbReference>
<dbReference type="GO" id="GO:0005525">
    <property type="term" value="F:GTP binding"/>
    <property type="evidence" value="ECO:0007669"/>
    <property type="project" value="UniProtKB-KW"/>
</dbReference>
<keyword evidence="2" id="KW-0547">Nucleotide-binding</keyword>
<dbReference type="SMART" id="SM00275">
    <property type="entry name" value="G_alpha"/>
    <property type="match status" value="1"/>
</dbReference>
<accession>A0A6A5BE45</accession>
<dbReference type="GeneID" id="68116474"/>